<evidence type="ECO:0000256" key="3">
    <source>
        <dbReference type="ARBA" id="ARBA00022692"/>
    </source>
</evidence>
<organism evidence="7 8">
    <name type="scientific">Nezara viridula</name>
    <name type="common">Southern green stink bug</name>
    <name type="synonym">Cimex viridulus</name>
    <dbReference type="NCBI Taxonomy" id="85310"/>
    <lineage>
        <taxon>Eukaryota</taxon>
        <taxon>Metazoa</taxon>
        <taxon>Ecdysozoa</taxon>
        <taxon>Arthropoda</taxon>
        <taxon>Hexapoda</taxon>
        <taxon>Insecta</taxon>
        <taxon>Pterygota</taxon>
        <taxon>Neoptera</taxon>
        <taxon>Paraneoptera</taxon>
        <taxon>Hemiptera</taxon>
        <taxon>Heteroptera</taxon>
        <taxon>Panheteroptera</taxon>
        <taxon>Pentatomomorpha</taxon>
        <taxon>Pentatomoidea</taxon>
        <taxon>Pentatomidae</taxon>
        <taxon>Pentatominae</taxon>
        <taxon>Nezara</taxon>
    </lineage>
</organism>
<protein>
    <recommendedName>
        <fullName evidence="6">Gustatory receptor</fullName>
    </recommendedName>
</protein>
<feature type="transmembrane region" description="Helical" evidence="6">
    <location>
        <begin position="234"/>
        <end position="261"/>
    </location>
</feature>
<dbReference type="AlphaFoldDB" id="A0A9P0MU02"/>
<sequence length="310" mass="35009">MVPVTKLKNRVENNCILQVFKPFFLLFNFIGCTALNINLQFSWLSSAHAILVILSMVGITSYVLSDNDDGSVLEESTAAVRLIDRIKVGCAAGAATVCTTINIMKTKPLMKLIAEIEQFSRTFPLQTRPFRWMALRSIFLAVLLASAGIQEIIIEPETFTPLQIVSFVEYYCHLVLLFTEYQFAVFVRVLEALLKSVIDKLNHDGNNITRHAVRQSVKYELLLKKFSEELQSTFGVQIVVAVFSSFVVCLISSYFALLYVINWFTESAAELPTMTVMYAAWVLFIFLKAHEIVSSTHDLRAKVIIAEKKN</sequence>
<keyword evidence="2 6" id="KW-1003">Cell membrane</keyword>
<comment type="subcellular location">
    <subcellularLocation>
        <location evidence="1 6">Cell membrane</location>
        <topology evidence="1 6">Multi-pass membrane protein</topology>
    </subcellularLocation>
</comment>
<evidence type="ECO:0000256" key="4">
    <source>
        <dbReference type="ARBA" id="ARBA00022989"/>
    </source>
</evidence>
<evidence type="ECO:0000313" key="7">
    <source>
        <dbReference type="EMBL" id="CAH1404994.1"/>
    </source>
</evidence>
<comment type="similarity">
    <text evidence="6">Belongs to the insect chemoreceptor superfamily. Gustatory receptor (GR) family.</text>
</comment>
<keyword evidence="6" id="KW-0675">Receptor</keyword>
<dbReference type="Pfam" id="PF08395">
    <property type="entry name" value="7tm_7"/>
    <property type="match status" value="1"/>
</dbReference>
<evidence type="ECO:0000256" key="1">
    <source>
        <dbReference type="ARBA" id="ARBA00004651"/>
    </source>
</evidence>
<evidence type="ECO:0000313" key="8">
    <source>
        <dbReference type="Proteomes" id="UP001152798"/>
    </source>
</evidence>
<keyword evidence="4 6" id="KW-1133">Transmembrane helix</keyword>
<dbReference type="OrthoDB" id="10326162at2759"/>
<dbReference type="EMBL" id="OV725082">
    <property type="protein sequence ID" value="CAH1404994.1"/>
    <property type="molecule type" value="Genomic_DNA"/>
</dbReference>
<dbReference type="GO" id="GO:0007165">
    <property type="term" value="P:signal transduction"/>
    <property type="evidence" value="ECO:0007669"/>
    <property type="project" value="UniProtKB-KW"/>
</dbReference>
<dbReference type="GO" id="GO:0050909">
    <property type="term" value="P:sensory perception of taste"/>
    <property type="evidence" value="ECO:0007669"/>
    <property type="project" value="InterPro"/>
</dbReference>
<evidence type="ECO:0000256" key="6">
    <source>
        <dbReference type="RuleBase" id="RU363108"/>
    </source>
</evidence>
<feature type="transmembrane region" description="Helical" evidence="6">
    <location>
        <begin position="267"/>
        <end position="287"/>
    </location>
</feature>
<name>A0A9P0MU02_NEZVI</name>
<comment type="function">
    <text evidence="6">Gustatory receptor which mediates acceptance or avoidance behavior, depending on its substrates.</text>
</comment>
<keyword evidence="3 6" id="KW-0812">Transmembrane</keyword>
<feature type="transmembrane region" description="Helical" evidence="6">
    <location>
        <begin position="20"/>
        <end position="39"/>
    </location>
</feature>
<gene>
    <name evidence="7" type="ORF">NEZAVI_LOCUS13296</name>
</gene>
<accession>A0A9P0MU02</accession>
<keyword evidence="8" id="KW-1185">Reference proteome</keyword>
<keyword evidence="5 6" id="KW-0472">Membrane</keyword>
<keyword evidence="6" id="KW-0807">Transducer</keyword>
<reference evidence="7" key="1">
    <citation type="submission" date="2022-01" db="EMBL/GenBank/DDBJ databases">
        <authorList>
            <person name="King R."/>
        </authorList>
    </citation>
    <scope>NUCLEOTIDE SEQUENCE</scope>
</reference>
<dbReference type="GO" id="GO:0005886">
    <property type="term" value="C:plasma membrane"/>
    <property type="evidence" value="ECO:0007669"/>
    <property type="project" value="UniProtKB-SubCell"/>
</dbReference>
<dbReference type="InterPro" id="IPR013604">
    <property type="entry name" value="7TM_chemorcpt"/>
</dbReference>
<proteinExistence type="inferred from homology"/>
<dbReference type="Proteomes" id="UP001152798">
    <property type="component" value="Chromosome 6"/>
</dbReference>
<comment type="caution">
    <text evidence="6">Lacks conserved residue(s) required for the propagation of feature annotation.</text>
</comment>
<evidence type="ECO:0000256" key="2">
    <source>
        <dbReference type="ARBA" id="ARBA00022475"/>
    </source>
</evidence>
<feature type="transmembrane region" description="Helical" evidence="6">
    <location>
        <begin position="46"/>
        <end position="65"/>
    </location>
</feature>
<feature type="transmembrane region" description="Helical" evidence="6">
    <location>
        <begin position="133"/>
        <end position="154"/>
    </location>
</feature>
<evidence type="ECO:0000256" key="5">
    <source>
        <dbReference type="ARBA" id="ARBA00023136"/>
    </source>
</evidence>